<feature type="transmembrane region" description="Helical" evidence="1">
    <location>
        <begin position="21"/>
        <end position="40"/>
    </location>
</feature>
<organism evidence="2 3">
    <name type="scientific">Nonomuraea helvata</name>
    <dbReference type="NCBI Taxonomy" id="37484"/>
    <lineage>
        <taxon>Bacteria</taxon>
        <taxon>Bacillati</taxon>
        <taxon>Actinomycetota</taxon>
        <taxon>Actinomycetes</taxon>
        <taxon>Streptosporangiales</taxon>
        <taxon>Streptosporangiaceae</taxon>
        <taxon>Nonomuraea</taxon>
    </lineage>
</organism>
<protein>
    <submittedName>
        <fullName evidence="2">Uncharacterized protein</fullName>
    </submittedName>
</protein>
<feature type="transmembrane region" description="Helical" evidence="1">
    <location>
        <begin position="87"/>
        <end position="108"/>
    </location>
</feature>
<evidence type="ECO:0000256" key="1">
    <source>
        <dbReference type="SAM" id="Phobius"/>
    </source>
</evidence>
<keyword evidence="3" id="KW-1185">Reference proteome</keyword>
<evidence type="ECO:0000313" key="3">
    <source>
        <dbReference type="Proteomes" id="UP001589532"/>
    </source>
</evidence>
<proteinExistence type="predicted"/>
<reference evidence="2 3" key="1">
    <citation type="submission" date="2024-09" db="EMBL/GenBank/DDBJ databases">
        <authorList>
            <person name="Sun Q."/>
            <person name="Mori K."/>
        </authorList>
    </citation>
    <scope>NUCLEOTIDE SEQUENCE [LARGE SCALE GENOMIC DNA]</scope>
    <source>
        <strain evidence="2 3">JCM 3143</strain>
    </source>
</reference>
<dbReference type="EMBL" id="JBHMBW010000054">
    <property type="protein sequence ID" value="MFB9629031.1"/>
    <property type="molecule type" value="Genomic_DNA"/>
</dbReference>
<dbReference type="Proteomes" id="UP001589532">
    <property type="component" value="Unassembled WGS sequence"/>
</dbReference>
<keyword evidence="1" id="KW-1133">Transmembrane helix</keyword>
<keyword evidence="1" id="KW-0472">Membrane</keyword>
<name>A0ABV5SBF1_9ACTN</name>
<comment type="caution">
    <text evidence="2">The sequence shown here is derived from an EMBL/GenBank/DDBJ whole genome shotgun (WGS) entry which is preliminary data.</text>
</comment>
<accession>A0ABV5SBF1</accession>
<evidence type="ECO:0000313" key="2">
    <source>
        <dbReference type="EMBL" id="MFB9629031.1"/>
    </source>
</evidence>
<keyword evidence="1" id="KW-0812">Transmembrane</keyword>
<sequence length="110" mass="11870">MPHRAQPPAAAAHETARLARIAMGALTGTLALLATLVSFIPTNHDWDSEMPEYSDPDSVMLATTASAFAVLFTLAATAFLWRSRAAFTAFCLLLAVDLYQFVTLVPHYTG</sequence>
<feature type="transmembrane region" description="Helical" evidence="1">
    <location>
        <begin position="60"/>
        <end position="80"/>
    </location>
</feature>
<gene>
    <name evidence="2" type="ORF">ACFFSA_38660</name>
</gene>
<dbReference type="RefSeq" id="WP_344986073.1">
    <property type="nucleotide sequence ID" value="NZ_BAAAXV010000001.1"/>
</dbReference>